<evidence type="ECO:0000256" key="1">
    <source>
        <dbReference type="ARBA" id="ARBA00022737"/>
    </source>
</evidence>
<organism evidence="6 7">
    <name type="scientific">Reticulomyxa filosa</name>
    <dbReference type="NCBI Taxonomy" id="46433"/>
    <lineage>
        <taxon>Eukaryota</taxon>
        <taxon>Sar</taxon>
        <taxon>Rhizaria</taxon>
        <taxon>Retaria</taxon>
        <taxon>Foraminifera</taxon>
        <taxon>Monothalamids</taxon>
        <taxon>Reticulomyxidae</taxon>
        <taxon>Reticulomyxa</taxon>
    </lineage>
</organism>
<dbReference type="PANTHER" id="PTHR44858:SF1">
    <property type="entry name" value="UDP-N-ACETYLGLUCOSAMINE--PEPTIDE N-ACETYLGLUCOSAMINYLTRANSFERASE SPINDLY-RELATED"/>
    <property type="match status" value="1"/>
</dbReference>
<keyword evidence="5" id="KW-0812">Transmembrane</keyword>
<dbReference type="Gene3D" id="1.25.40.10">
    <property type="entry name" value="Tetratricopeptide repeat domain"/>
    <property type="match status" value="4"/>
</dbReference>
<dbReference type="OrthoDB" id="1926212at2759"/>
<dbReference type="AlphaFoldDB" id="X6MJG0"/>
<evidence type="ECO:0000256" key="2">
    <source>
        <dbReference type="ARBA" id="ARBA00022803"/>
    </source>
</evidence>
<keyword evidence="5" id="KW-0472">Membrane</keyword>
<dbReference type="SMART" id="SM00028">
    <property type="entry name" value="TPR"/>
    <property type="match status" value="5"/>
</dbReference>
<evidence type="ECO:0000256" key="4">
    <source>
        <dbReference type="SAM" id="MobiDB-lite"/>
    </source>
</evidence>
<dbReference type="SUPFAM" id="SSF48452">
    <property type="entry name" value="TPR-like"/>
    <property type="match status" value="3"/>
</dbReference>
<dbReference type="InterPro" id="IPR019734">
    <property type="entry name" value="TPR_rpt"/>
</dbReference>
<name>X6MJG0_RETFI</name>
<dbReference type="Pfam" id="PF13432">
    <property type="entry name" value="TPR_16"/>
    <property type="match status" value="1"/>
</dbReference>
<gene>
    <name evidence="6" type="ORF">RFI_23389</name>
</gene>
<sequence>MIDLGLKKLMEAMAVSETDSALHHDIALLYNHDCRGDYHLAEQHWKRAYELVTSENSSENSSEHASIYAAQLGFLYQYKLKQIDHAVDYYQMALKHRPSYVQVWCNLGMLKAQQAYSTHPRAMSLAALCWKKTLEFVPDHCDAHRHLGNALWLYLHDQNSAEIHLQRAISIFKRVFVCCVIYLFYFFSFYIHVRIKKRLILTNDTQHNMKTESMEITEEEWQIYGNNESSDDEEEDKGERNSNDSDSHNDVEDGSTNIHNDNNNDNNYCYYNYNENIVDDDNDANREYEYLKQIMNDHKHNEVMYLEIKKLLSQCKSDYGGLLLTIFQYGNEAERHLKSALEYDPHCVTAHYYYGKCANDVLKNDELAEYHLLQYLIHETQKHSVNQMHAYQLLGDIYRKKNEYFKAQKYFQFAIDIVEQEASLQSKKKELTTFLSSREIDIEHLPIPSWSIAKVHCGLADCILHEKMQVMAPSHLMSNHKGVMMTERKEEKINKVENVSNSEKDIVSVRDEMLNKTIDKAKRHYKIALKYFPDNAQAHLGLGQICHYFVNQPKESEHHYRTCVQLCHQLLDGYCQRRQLFHMANAENNEKENEEEMTTPSQKNCEEKCKPLNAEQNNTDGTTIEWKKVKLTMDNISDLVDATDDQEILRECLFIEMTAHKLLIDLLLQKFNNERWKQCVIHAKRIISLRSQHSDGYLEMAKVYQKLEKPDKAQDYVNKALQFTKSPG</sequence>
<evidence type="ECO:0000313" key="6">
    <source>
        <dbReference type="EMBL" id="ETO13979.1"/>
    </source>
</evidence>
<feature type="repeat" description="TPR" evidence="3">
    <location>
        <begin position="388"/>
        <end position="421"/>
    </location>
</feature>
<proteinExistence type="predicted"/>
<evidence type="ECO:0000256" key="5">
    <source>
        <dbReference type="SAM" id="Phobius"/>
    </source>
</evidence>
<evidence type="ECO:0000313" key="7">
    <source>
        <dbReference type="Proteomes" id="UP000023152"/>
    </source>
</evidence>
<dbReference type="Pfam" id="PF13181">
    <property type="entry name" value="TPR_8"/>
    <property type="match status" value="2"/>
</dbReference>
<dbReference type="EMBL" id="ASPP01020288">
    <property type="protein sequence ID" value="ETO13979.1"/>
    <property type="molecule type" value="Genomic_DNA"/>
</dbReference>
<keyword evidence="5" id="KW-1133">Transmembrane helix</keyword>
<evidence type="ECO:0000256" key="3">
    <source>
        <dbReference type="PROSITE-ProRule" id="PRU00339"/>
    </source>
</evidence>
<comment type="caution">
    <text evidence="6">The sequence shown here is derived from an EMBL/GenBank/DDBJ whole genome shotgun (WGS) entry which is preliminary data.</text>
</comment>
<keyword evidence="1" id="KW-0677">Repeat</keyword>
<keyword evidence="7" id="KW-1185">Reference proteome</keyword>
<keyword evidence="2 3" id="KW-0802">TPR repeat</keyword>
<dbReference type="PANTHER" id="PTHR44858">
    <property type="entry name" value="TETRATRICOPEPTIDE REPEAT PROTEIN 6"/>
    <property type="match status" value="1"/>
</dbReference>
<feature type="transmembrane region" description="Helical" evidence="5">
    <location>
        <begin position="175"/>
        <end position="193"/>
    </location>
</feature>
<dbReference type="PROSITE" id="PS50005">
    <property type="entry name" value="TPR"/>
    <property type="match status" value="1"/>
</dbReference>
<protein>
    <submittedName>
        <fullName evidence="6">Uncharacterized protein</fullName>
    </submittedName>
</protein>
<feature type="region of interest" description="Disordered" evidence="4">
    <location>
        <begin position="227"/>
        <end position="262"/>
    </location>
</feature>
<feature type="compositionally biased region" description="Basic and acidic residues" evidence="4">
    <location>
        <begin position="237"/>
        <end position="251"/>
    </location>
</feature>
<dbReference type="InterPro" id="IPR011990">
    <property type="entry name" value="TPR-like_helical_dom_sf"/>
</dbReference>
<reference evidence="6 7" key="1">
    <citation type="journal article" date="2013" name="Curr. Biol.">
        <title>The Genome of the Foraminiferan Reticulomyxa filosa.</title>
        <authorList>
            <person name="Glockner G."/>
            <person name="Hulsmann N."/>
            <person name="Schleicher M."/>
            <person name="Noegel A.A."/>
            <person name="Eichinger L."/>
            <person name="Gallinger C."/>
            <person name="Pawlowski J."/>
            <person name="Sierra R."/>
            <person name="Euteneuer U."/>
            <person name="Pillet L."/>
            <person name="Moustafa A."/>
            <person name="Platzer M."/>
            <person name="Groth M."/>
            <person name="Szafranski K."/>
            <person name="Schliwa M."/>
        </authorList>
    </citation>
    <scope>NUCLEOTIDE SEQUENCE [LARGE SCALE GENOMIC DNA]</scope>
</reference>
<dbReference type="Proteomes" id="UP000023152">
    <property type="component" value="Unassembled WGS sequence"/>
</dbReference>
<dbReference type="InterPro" id="IPR050498">
    <property type="entry name" value="Ycf3"/>
</dbReference>
<accession>X6MJG0</accession>